<feature type="active site" description="Proton donor/acceptor" evidence="1">
    <location>
        <position position="138"/>
    </location>
</feature>
<evidence type="ECO:0000313" key="4">
    <source>
        <dbReference type="Proteomes" id="UP000031643"/>
    </source>
</evidence>
<keyword evidence="1" id="KW-0961">Cell wall biogenesis/degradation</keyword>
<dbReference type="RefSeq" id="WP_244462661.1">
    <property type="nucleotide sequence ID" value="NZ_AP014648.1"/>
</dbReference>
<dbReference type="GO" id="GO:0016740">
    <property type="term" value="F:transferase activity"/>
    <property type="evidence" value="ECO:0007669"/>
    <property type="project" value="InterPro"/>
</dbReference>
<dbReference type="KEGG" id="mcg:GL4_0337"/>
<dbReference type="Pfam" id="PF03734">
    <property type="entry name" value="YkuD"/>
    <property type="match status" value="1"/>
</dbReference>
<feature type="domain" description="L,D-TPase catalytic" evidence="2">
    <location>
        <begin position="1"/>
        <end position="174"/>
    </location>
</feature>
<evidence type="ECO:0000313" key="3">
    <source>
        <dbReference type="EMBL" id="BAQ15807.1"/>
    </source>
</evidence>
<feature type="active site" description="Nucleophile" evidence="1">
    <location>
        <position position="150"/>
    </location>
</feature>
<dbReference type="Proteomes" id="UP000031643">
    <property type="component" value="Chromosome"/>
</dbReference>
<comment type="pathway">
    <text evidence="1">Cell wall biogenesis; peptidoglycan biosynthesis.</text>
</comment>
<reference evidence="3 4" key="1">
    <citation type="submission" date="2014-09" db="EMBL/GenBank/DDBJ databases">
        <title>Genome sequencing of Methyloceanibacter caenitepidi Gela4.</title>
        <authorList>
            <person name="Takeuchi M."/>
            <person name="Susumu S."/>
            <person name="Kamagata Y."/>
            <person name="Oshima K."/>
            <person name="Hattori M."/>
            <person name="Iwasaki W."/>
        </authorList>
    </citation>
    <scope>NUCLEOTIDE SEQUENCE [LARGE SCALE GENOMIC DNA]</scope>
    <source>
        <strain evidence="3 4">Gela4</strain>
    </source>
</reference>
<dbReference type="GO" id="GO:0009252">
    <property type="term" value="P:peptidoglycan biosynthetic process"/>
    <property type="evidence" value="ECO:0007669"/>
    <property type="project" value="UniProtKB-KW"/>
</dbReference>
<dbReference type="PROSITE" id="PS52029">
    <property type="entry name" value="LD_TPASE"/>
    <property type="match status" value="1"/>
</dbReference>
<dbReference type="AlphaFoldDB" id="A0A0A8JZN5"/>
<proteinExistence type="predicted"/>
<dbReference type="InterPro" id="IPR005490">
    <property type="entry name" value="LD_TPept_cat_dom"/>
</dbReference>
<dbReference type="GO" id="GO:0071555">
    <property type="term" value="P:cell wall organization"/>
    <property type="evidence" value="ECO:0007669"/>
    <property type="project" value="UniProtKB-UniRule"/>
</dbReference>
<gene>
    <name evidence="3" type="ORF">GL4_0337</name>
</gene>
<dbReference type="GO" id="GO:0008360">
    <property type="term" value="P:regulation of cell shape"/>
    <property type="evidence" value="ECO:0007669"/>
    <property type="project" value="UniProtKB-UniRule"/>
</dbReference>
<dbReference type="PANTHER" id="PTHR38589">
    <property type="entry name" value="BLR0621 PROTEIN"/>
    <property type="match status" value="1"/>
</dbReference>
<keyword evidence="4" id="KW-1185">Reference proteome</keyword>
<dbReference type="PANTHER" id="PTHR38589:SF1">
    <property type="entry name" value="BLR0621 PROTEIN"/>
    <property type="match status" value="1"/>
</dbReference>
<keyword evidence="1" id="KW-0573">Peptidoglycan synthesis</keyword>
<evidence type="ECO:0000259" key="2">
    <source>
        <dbReference type="PROSITE" id="PS52029"/>
    </source>
</evidence>
<sequence length="175" mass="19473">MKRPKPIIVRRAPGRPTEARVQLAHGVRRAALGRGGIKSLKREGDGGTPTGPLPVRRVFYRADRLLRPRTAFPLKVIGPRDGWCDDPSDRNYNRPVRIPYGPSTESMLRDDALYDIVLVLGHNDRPRLRGRGSAIFCHLARPGYTPTEGCIAFSLRDLRAVLAELRPGGRILVVP</sequence>
<evidence type="ECO:0000256" key="1">
    <source>
        <dbReference type="PROSITE-ProRule" id="PRU01373"/>
    </source>
</evidence>
<keyword evidence="1" id="KW-0133">Cell shape</keyword>
<organism evidence="3 4">
    <name type="scientific">Methyloceanibacter caenitepidi</name>
    <dbReference type="NCBI Taxonomy" id="1384459"/>
    <lineage>
        <taxon>Bacteria</taxon>
        <taxon>Pseudomonadati</taxon>
        <taxon>Pseudomonadota</taxon>
        <taxon>Alphaproteobacteria</taxon>
        <taxon>Hyphomicrobiales</taxon>
        <taxon>Hyphomicrobiaceae</taxon>
        <taxon>Methyloceanibacter</taxon>
    </lineage>
</organism>
<protein>
    <recommendedName>
        <fullName evidence="2">L,D-TPase catalytic domain-containing protein</fullName>
    </recommendedName>
</protein>
<dbReference type="STRING" id="1384459.GL4_0337"/>
<dbReference type="EMBL" id="AP014648">
    <property type="protein sequence ID" value="BAQ15807.1"/>
    <property type="molecule type" value="Genomic_DNA"/>
</dbReference>
<name>A0A0A8JZN5_9HYPH</name>
<accession>A0A0A8JZN5</accession>
<dbReference type="HOGENOM" id="CLU_105370_0_0_5"/>